<keyword evidence="2" id="KW-1185">Reference proteome</keyword>
<proteinExistence type="predicted"/>
<evidence type="ECO:0000313" key="2">
    <source>
        <dbReference type="Proteomes" id="UP000295188"/>
    </source>
</evidence>
<name>A0A4R3K4E2_9FIRM</name>
<dbReference type="AlphaFoldDB" id="A0A4R3K4E2"/>
<protein>
    <submittedName>
        <fullName evidence="1">Uncharacterized protein</fullName>
    </submittedName>
</protein>
<evidence type="ECO:0000313" key="1">
    <source>
        <dbReference type="EMBL" id="TCS77606.1"/>
    </source>
</evidence>
<comment type="caution">
    <text evidence="1">The sequence shown here is derived from an EMBL/GenBank/DDBJ whole genome shotgun (WGS) entry which is preliminary data.</text>
</comment>
<sequence length="241" mass="27849">MNKRPIGILKCFSKEEYRQDFLNGNIYFKASGYFRKLEDTYRGDKNDGKKPIDVKLSEISIKKAGEVVVPNSELLNVVLGFDGDDKVPIFCCSALNYNILNCNGNRYTLKEEFIKEMQQFGKYFAYVSWNEFANKMDAISQAKRIGYEIGEVTYADIAKKYAKESLAVNNLIEQYEVFFYKDESYKWQNEIRVILDSPDGSLIGDNDYYVLNVGGFSNVRLWDINELNKVTFYNGPKNSDQ</sequence>
<organism evidence="1 2">
    <name type="scientific">Pectinatus cerevisiiphilus</name>
    <dbReference type="NCBI Taxonomy" id="86956"/>
    <lineage>
        <taxon>Bacteria</taxon>
        <taxon>Bacillati</taxon>
        <taxon>Bacillota</taxon>
        <taxon>Negativicutes</taxon>
        <taxon>Selenomonadales</taxon>
        <taxon>Selenomonadaceae</taxon>
        <taxon>Pectinatus</taxon>
    </lineage>
</organism>
<dbReference type="Proteomes" id="UP000295188">
    <property type="component" value="Unassembled WGS sequence"/>
</dbReference>
<dbReference type="EMBL" id="SMAA01000014">
    <property type="protein sequence ID" value="TCS77606.1"/>
    <property type="molecule type" value="Genomic_DNA"/>
</dbReference>
<gene>
    <name evidence="1" type="ORF">EDC37_1147</name>
</gene>
<accession>A0A4R3K4E2</accession>
<reference evidence="1 2" key="1">
    <citation type="submission" date="2019-03" db="EMBL/GenBank/DDBJ databases">
        <title>Genomic Encyclopedia of Type Strains, Phase IV (KMG-IV): sequencing the most valuable type-strain genomes for metagenomic binning, comparative biology and taxonomic classification.</title>
        <authorList>
            <person name="Goeker M."/>
        </authorList>
    </citation>
    <scope>NUCLEOTIDE SEQUENCE [LARGE SCALE GENOMIC DNA]</scope>
    <source>
        <strain evidence="1 2">DSM 20467</strain>
    </source>
</reference>
<dbReference type="RefSeq" id="WP_132550612.1">
    <property type="nucleotide sequence ID" value="NZ_SMAA01000014.1"/>
</dbReference>
<dbReference type="OrthoDB" id="2081872at2"/>